<dbReference type="Proteomes" id="UP000193411">
    <property type="component" value="Unassembled WGS sequence"/>
</dbReference>
<keyword evidence="6" id="KW-1185">Reference proteome</keyword>
<evidence type="ECO:0000256" key="2">
    <source>
        <dbReference type="ARBA" id="ARBA00022574"/>
    </source>
</evidence>
<sequence>MAAPQLRQAVLAVTSADPQATLSDLHTGHTIQSFKPCSAHGANAVAPLSCTTPHFASLLKDKGVIAVYAHDRDQPWLKCPLPEKLVSLTASPVSGRLIVAGSESGKVYVWDAPSGKLLAVVEAHFQAVSCVVVSNDDMLIATGSLDAGVKVFQVSSLIDPSNPSSHLPLHTLSAHTLPVTSLRFSHSPSTTSRLFTASLDHALKIHDMATGATLATFLLPSPIHALASDPLDEHVYAGCDDGNVYATSPANANNAAHITSVRQHLASVDRSRITAIAVSPSATNLLVGTSKGMVAVLDAKTGTQVRTLAGGMGWASPVVHLHAFVMASAGEIGREVVPSRMPSVALLQRFKDAAPAGLVLGAPVSGEDAEADDCEDALDMFARTRAALMTLE</sequence>
<comment type="caution">
    <text evidence="5">The sequence shown here is derived from an EMBL/GenBank/DDBJ whole genome shotgun (WGS) entry which is preliminary data.</text>
</comment>
<evidence type="ECO:0000313" key="6">
    <source>
        <dbReference type="Proteomes" id="UP000193411"/>
    </source>
</evidence>
<dbReference type="AlphaFoldDB" id="A0A1Y2HDR6"/>
<dbReference type="OrthoDB" id="756370at2759"/>
<dbReference type="InterPro" id="IPR001680">
    <property type="entry name" value="WD40_rpt"/>
</dbReference>
<comment type="similarity">
    <text evidence="1">Belongs to the WD repeat IPI3/WDR18 family.</text>
</comment>
<feature type="repeat" description="WD" evidence="4">
    <location>
        <begin position="121"/>
        <end position="156"/>
    </location>
</feature>
<dbReference type="InterPro" id="IPR036322">
    <property type="entry name" value="WD40_repeat_dom_sf"/>
</dbReference>
<dbReference type="InterPro" id="IPR015943">
    <property type="entry name" value="WD40/YVTN_repeat-like_dom_sf"/>
</dbReference>
<dbReference type="STRING" id="765915.A0A1Y2HDR6"/>
<dbReference type="PANTHER" id="PTHR18763">
    <property type="entry name" value="WD-REPEAT PROTEIN 18"/>
    <property type="match status" value="1"/>
</dbReference>
<evidence type="ECO:0000256" key="3">
    <source>
        <dbReference type="ARBA" id="ARBA00022737"/>
    </source>
</evidence>
<proteinExistence type="inferred from homology"/>
<evidence type="ECO:0000256" key="4">
    <source>
        <dbReference type="PROSITE-ProRule" id="PRU00221"/>
    </source>
</evidence>
<dbReference type="SMART" id="SM00320">
    <property type="entry name" value="WD40"/>
    <property type="match status" value="5"/>
</dbReference>
<accession>A0A1Y2HDR6</accession>
<dbReference type="EMBL" id="MCFL01000043">
    <property type="protein sequence ID" value="ORZ32716.1"/>
    <property type="molecule type" value="Genomic_DNA"/>
</dbReference>
<evidence type="ECO:0000313" key="5">
    <source>
        <dbReference type="EMBL" id="ORZ32716.1"/>
    </source>
</evidence>
<dbReference type="GO" id="GO:0006364">
    <property type="term" value="P:rRNA processing"/>
    <property type="evidence" value="ECO:0007669"/>
    <property type="project" value="TreeGrafter"/>
</dbReference>
<dbReference type="GO" id="GO:0005656">
    <property type="term" value="C:nuclear pre-replicative complex"/>
    <property type="evidence" value="ECO:0007669"/>
    <property type="project" value="TreeGrafter"/>
</dbReference>
<keyword evidence="2 4" id="KW-0853">WD repeat</keyword>
<dbReference type="InterPro" id="IPR045227">
    <property type="entry name" value="WDR18/Ipi3/RID3"/>
</dbReference>
<dbReference type="PROSITE" id="PS50082">
    <property type="entry name" value="WD_REPEATS_2"/>
    <property type="match status" value="2"/>
</dbReference>
<dbReference type="GO" id="GO:0120330">
    <property type="term" value="C:rixosome complex"/>
    <property type="evidence" value="ECO:0007669"/>
    <property type="project" value="TreeGrafter"/>
</dbReference>
<gene>
    <name evidence="5" type="ORF">BCR44DRAFT_127555</name>
</gene>
<feature type="repeat" description="WD" evidence="4">
    <location>
        <begin position="94"/>
        <end position="120"/>
    </location>
</feature>
<dbReference type="SUPFAM" id="SSF50978">
    <property type="entry name" value="WD40 repeat-like"/>
    <property type="match status" value="1"/>
</dbReference>
<organism evidence="5 6">
    <name type="scientific">Catenaria anguillulae PL171</name>
    <dbReference type="NCBI Taxonomy" id="765915"/>
    <lineage>
        <taxon>Eukaryota</taxon>
        <taxon>Fungi</taxon>
        <taxon>Fungi incertae sedis</taxon>
        <taxon>Blastocladiomycota</taxon>
        <taxon>Blastocladiomycetes</taxon>
        <taxon>Blastocladiales</taxon>
        <taxon>Catenariaceae</taxon>
        <taxon>Catenaria</taxon>
    </lineage>
</organism>
<dbReference type="GO" id="GO:0006261">
    <property type="term" value="P:DNA-templated DNA replication"/>
    <property type="evidence" value="ECO:0007669"/>
    <property type="project" value="TreeGrafter"/>
</dbReference>
<dbReference type="Pfam" id="PF00400">
    <property type="entry name" value="WD40"/>
    <property type="match status" value="3"/>
</dbReference>
<reference evidence="5 6" key="1">
    <citation type="submission" date="2016-07" db="EMBL/GenBank/DDBJ databases">
        <title>Pervasive Adenine N6-methylation of Active Genes in Fungi.</title>
        <authorList>
            <consortium name="DOE Joint Genome Institute"/>
            <person name="Mondo S.J."/>
            <person name="Dannebaum R.O."/>
            <person name="Kuo R.C."/>
            <person name="Labutti K."/>
            <person name="Haridas S."/>
            <person name="Kuo A."/>
            <person name="Salamov A."/>
            <person name="Ahrendt S.R."/>
            <person name="Lipzen A."/>
            <person name="Sullivan W."/>
            <person name="Andreopoulos W.B."/>
            <person name="Clum A."/>
            <person name="Lindquist E."/>
            <person name="Daum C."/>
            <person name="Ramamoorthy G.K."/>
            <person name="Gryganskyi A."/>
            <person name="Culley D."/>
            <person name="Magnuson J.K."/>
            <person name="James T.Y."/>
            <person name="O'Malley M.A."/>
            <person name="Stajich J.E."/>
            <person name="Spatafora J.W."/>
            <person name="Visel A."/>
            <person name="Grigoriev I.V."/>
        </authorList>
    </citation>
    <scope>NUCLEOTIDE SEQUENCE [LARGE SCALE GENOMIC DNA]</scope>
    <source>
        <strain evidence="5 6">PL171</strain>
    </source>
</reference>
<name>A0A1Y2HDR6_9FUNG</name>
<evidence type="ECO:0000256" key="1">
    <source>
        <dbReference type="ARBA" id="ARBA00010143"/>
    </source>
</evidence>
<keyword evidence="3" id="KW-0677">Repeat</keyword>
<protein>
    <submittedName>
        <fullName evidence="5">WD40-repeat-containing domain protein</fullName>
    </submittedName>
</protein>
<dbReference type="PANTHER" id="PTHR18763:SF0">
    <property type="entry name" value="WD REPEAT-CONTAINING PROTEIN 18"/>
    <property type="match status" value="1"/>
</dbReference>
<dbReference type="Gene3D" id="2.130.10.10">
    <property type="entry name" value="YVTN repeat-like/Quinoprotein amine dehydrogenase"/>
    <property type="match status" value="2"/>
</dbReference>